<dbReference type="EMBL" id="QJUL01000062">
    <property type="protein sequence ID" value="TBU85170.1"/>
    <property type="molecule type" value="Genomic_DNA"/>
</dbReference>
<keyword evidence="5 10" id="KW-0132">Cell division</keyword>
<evidence type="ECO:0000256" key="10">
    <source>
        <dbReference type="HAMAP-Rule" id="MF_02202"/>
    </source>
</evidence>
<feature type="transmembrane region" description="Helical" evidence="10">
    <location>
        <begin position="176"/>
        <end position="198"/>
    </location>
</feature>
<keyword evidence="4 10" id="KW-0997">Cell inner membrane</keyword>
<reference evidence="14 15" key="1">
    <citation type="submission" date="2018-06" db="EMBL/GenBank/DDBJ databases">
        <title>Three novel Pseudomonas species isolated from symptomatic oak.</title>
        <authorList>
            <person name="Bueno-Gonzalez V."/>
            <person name="Brady C."/>
        </authorList>
    </citation>
    <scope>NUCLEOTIDE SEQUENCE [LARGE SCALE GENOMIC DNA]</scope>
    <source>
        <strain evidence="13 14">P26B</strain>
        <strain evidence="12 15">P6B</strain>
    </source>
</reference>
<proteinExistence type="inferred from homology"/>
<dbReference type="PANTHER" id="PTHR30625:SF3">
    <property type="entry name" value="TOL-PAL SYSTEM PROTEIN TOLQ"/>
    <property type="match status" value="1"/>
</dbReference>
<dbReference type="GO" id="GO:0043213">
    <property type="term" value="P:bacteriocin transport"/>
    <property type="evidence" value="ECO:0007669"/>
    <property type="project" value="InterPro"/>
</dbReference>
<evidence type="ECO:0000313" key="15">
    <source>
        <dbReference type="Proteomes" id="UP000293172"/>
    </source>
</evidence>
<gene>
    <name evidence="10 12" type="primary">tolQ</name>
    <name evidence="13" type="ORF">DNK34_24715</name>
    <name evidence="12" type="ORF">DNK44_24625</name>
</gene>
<dbReference type="GO" id="GO:0051301">
    <property type="term" value="P:cell division"/>
    <property type="evidence" value="ECO:0007669"/>
    <property type="project" value="UniProtKB-UniRule"/>
</dbReference>
<dbReference type="GO" id="GO:0017038">
    <property type="term" value="P:protein import"/>
    <property type="evidence" value="ECO:0007669"/>
    <property type="project" value="TreeGrafter"/>
</dbReference>
<dbReference type="Proteomes" id="UP000291334">
    <property type="component" value="Unassembled WGS sequence"/>
</dbReference>
<comment type="function">
    <text evidence="10">Part of the Tol-Pal system, which plays a role in outer membrane invagination during cell division and is important for maintaining outer membrane integrity.</text>
</comment>
<comment type="subcellular location">
    <subcellularLocation>
        <location evidence="10">Cell inner membrane</location>
        <topology evidence="10">Multi-pass membrane protein</topology>
    </subcellularLocation>
    <subcellularLocation>
        <location evidence="1">Cell membrane</location>
        <topology evidence="1">Multi-pass membrane protein</topology>
    </subcellularLocation>
</comment>
<sequence length="238" mass="25939">MHDQANLEHMSVWGLVSEASIVVQAVMLCLVLASLLSWYLIIQRGGVLRRSERQAKTFLKRFRSDEIGQLYREDSQQALPADAALQRIFLAGYQTFSQLRPHAGEHPDALLDGVERSLHVAIAEQEERLEKGLPFLATVGSVSPYIGLFGTVWGIMNSFLGLSQVQQATLSTVAPGIAEALIATAIGLFAAIPAVMAYNRFAARSQTLIARYYAFANELQGRLQRSLHGAAPSMAAAA</sequence>
<protein>
    <recommendedName>
        <fullName evidence="10">Tol-Pal system protein TolQ</fullName>
    </recommendedName>
</protein>
<evidence type="ECO:0000256" key="5">
    <source>
        <dbReference type="ARBA" id="ARBA00022618"/>
    </source>
</evidence>
<dbReference type="EMBL" id="QJUM01000050">
    <property type="protein sequence ID" value="TBU99132.1"/>
    <property type="molecule type" value="Genomic_DNA"/>
</dbReference>
<dbReference type="Proteomes" id="UP000293172">
    <property type="component" value="Unassembled WGS sequence"/>
</dbReference>
<dbReference type="OrthoDB" id="9805133at2"/>
<dbReference type="Pfam" id="PF01618">
    <property type="entry name" value="MotA_ExbB"/>
    <property type="match status" value="1"/>
</dbReference>
<dbReference type="RefSeq" id="WP_131177490.1">
    <property type="nucleotide sequence ID" value="NZ_QJUL01000062.1"/>
</dbReference>
<evidence type="ECO:0000256" key="1">
    <source>
        <dbReference type="ARBA" id="ARBA00004651"/>
    </source>
</evidence>
<comment type="subunit">
    <text evidence="10">The Tol-Pal system is composed of five core proteins: the inner membrane proteins TolA, TolQ and TolR, the periplasmic protein TolB and the outer membrane protein Pal. They form a network linking the inner and outer membranes and the peptidoglycan layer.</text>
</comment>
<evidence type="ECO:0000256" key="9">
    <source>
        <dbReference type="ARBA" id="ARBA00023306"/>
    </source>
</evidence>
<organism evidence="12 15">
    <name type="scientific">Phytopseudomonas dryadis</name>
    <dbReference type="NCBI Taxonomy" id="2487520"/>
    <lineage>
        <taxon>Bacteria</taxon>
        <taxon>Pseudomonadati</taxon>
        <taxon>Pseudomonadota</taxon>
        <taxon>Gammaproteobacteria</taxon>
        <taxon>Pseudomonadales</taxon>
        <taxon>Pseudomonadaceae</taxon>
        <taxon>Phytopseudomonas</taxon>
    </lineage>
</organism>
<evidence type="ECO:0000256" key="8">
    <source>
        <dbReference type="ARBA" id="ARBA00023136"/>
    </source>
</evidence>
<evidence type="ECO:0000313" key="13">
    <source>
        <dbReference type="EMBL" id="TBU99132.1"/>
    </source>
</evidence>
<comment type="caution">
    <text evidence="12">The sequence shown here is derived from an EMBL/GenBank/DDBJ whole genome shotgun (WGS) entry which is preliminary data.</text>
</comment>
<dbReference type="PANTHER" id="PTHR30625">
    <property type="entry name" value="PROTEIN TOLQ"/>
    <property type="match status" value="1"/>
</dbReference>
<accession>A0A4Q9QTZ0</accession>
<keyword evidence="14" id="KW-1185">Reference proteome</keyword>
<evidence type="ECO:0000256" key="3">
    <source>
        <dbReference type="ARBA" id="ARBA00022475"/>
    </source>
</evidence>
<dbReference type="AlphaFoldDB" id="A0A4Q9QTZ0"/>
<comment type="similarity">
    <text evidence="2 10">Belongs to the ExbB/TolQ family.</text>
</comment>
<dbReference type="InterPro" id="IPR002898">
    <property type="entry name" value="MotA_ExbB_proton_chnl"/>
</dbReference>
<feature type="transmembrane region" description="Helical" evidence="10">
    <location>
        <begin position="20"/>
        <end position="41"/>
    </location>
</feature>
<evidence type="ECO:0000259" key="11">
    <source>
        <dbReference type="Pfam" id="PF01618"/>
    </source>
</evidence>
<evidence type="ECO:0000256" key="7">
    <source>
        <dbReference type="ARBA" id="ARBA00022989"/>
    </source>
</evidence>
<evidence type="ECO:0000256" key="2">
    <source>
        <dbReference type="ARBA" id="ARBA00010442"/>
    </source>
</evidence>
<dbReference type="InterPro" id="IPR050790">
    <property type="entry name" value="ExbB/TolQ_transport"/>
</dbReference>
<feature type="domain" description="MotA/TolQ/ExbB proton channel" evidence="11">
    <location>
        <begin position="83"/>
        <end position="212"/>
    </location>
</feature>
<dbReference type="InterPro" id="IPR014163">
    <property type="entry name" value="Tol-Pal_TolQ"/>
</dbReference>
<feature type="transmembrane region" description="Helical" evidence="10">
    <location>
        <begin position="135"/>
        <end position="156"/>
    </location>
</feature>
<name>A0A4Q9QTZ0_9GAMM</name>
<keyword evidence="9 10" id="KW-0131">Cell cycle</keyword>
<evidence type="ECO:0000256" key="4">
    <source>
        <dbReference type="ARBA" id="ARBA00022519"/>
    </source>
</evidence>
<evidence type="ECO:0000256" key="6">
    <source>
        <dbReference type="ARBA" id="ARBA00022692"/>
    </source>
</evidence>
<dbReference type="NCBIfam" id="TIGR02796">
    <property type="entry name" value="tolQ"/>
    <property type="match status" value="1"/>
</dbReference>
<dbReference type="HAMAP" id="MF_02202">
    <property type="entry name" value="TolQ"/>
    <property type="match status" value="1"/>
</dbReference>
<keyword evidence="6 10" id="KW-0812">Transmembrane</keyword>
<keyword evidence="8 10" id="KW-0472">Membrane</keyword>
<keyword evidence="3 10" id="KW-1003">Cell membrane</keyword>
<evidence type="ECO:0000313" key="12">
    <source>
        <dbReference type="EMBL" id="TBU85170.1"/>
    </source>
</evidence>
<evidence type="ECO:0000313" key="14">
    <source>
        <dbReference type="Proteomes" id="UP000291334"/>
    </source>
</evidence>
<dbReference type="GO" id="GO:0005886">
    <property type="term" value="C:plasma membrane"/>
    <property type="evidence" value="ECO:0007669"/>
    <property type="project" value="UniProtKB-SubCell"/>
</dbReference>
<keyword evidence="7 10" id="KW-1133">Transmembrane helix</keyword>